<dbReference type="RefSeq" id="WP_006608859.1">
    <property type="nucleotide sequence ID" value="NZ_AFXA01000011.1"/>
</dbReference>
<dbReference type="EMBL" id="AFXA01000011">
    <property type="protein sequence ID" value="EGV00246.1"/>
    <property type="molecule type" value="Genomic_DNA"/>
</dbReference>
<dbReference type="Proteomes" id="UP000004978">
    <property type="component" value="Unassembled WGS sequence"/>
</dbReference>
<reference evidence="2 3" key="1">
    <citation type="journal article" date="2013" name="Genome Announc.">
        <title>Genome Sequence of Mycoplasma columbinum Strain SF7.</title>
        <authorList>
            <person name="Guo Z."/>
            <person name="Xu X."/>
            <person name="Zheng Q."/>
            <person name="Li T."/>
            <person name="Kuang S."/>
            <person name="Zhang Z."/>
            <person name="Chen Y."/>
            <person name="Lu X."/>
            <person name="Zhou R."/>
            <person name="Bi D."/>
            <person name="Jin H."/>
        </authorList>
    </citation>
    <scope>NUCLEOTIDE SEQUENCE [LARGE SCALE GENOMIC DNA]</scope>
    <source>
        <strain evidence="2 3">SF7</strain>
    </source>
</reference>
<accession>F9UKP1</accession>
<protein>
    <submittedName>
        <fullName evidence="2">Uncharacterized protein</fullName>
    </submittedName>
</protein>
<organism evidence="2 3">
    <name type="scientific">Mycoplasmopsis columbina SF7</name>
    <dbReference type="NCBI Taxonomy" id="1037410"/>
    <lineage>
        <taxon>Bacteria</taxon>
        <taxon>Bacillati</taxon>
        <taxon>Mycoplasmatota</taxon>
        <taxon>Mycoplasmoidales</taxon>
        <taxon>Metamycoplasmataceae</taxon>
        <taxon>Mycoplasmopsis</taxon>
    </lineage>
</organism>
<evidence type="ECO:0000313" key="3">
    <source>
        <dbReference type="Proteomes" id="UP000004978"/>
    </source>
</evidence>
<sequence length="256" mass="30872">MTFDTYTFLIISIPLNIMIAISASSIVSFKTGKNITIYWPTIFKHKYKLLLKNKLEIDRNFIDTKKLIFRTVWKNIMKHSIPLWITSIVFFVLHILALYYLKNDREYYKNVVSVSAIYLLIIPAWFFNFWVIFKLKKYNRLLDKFKNEENTELNYKKDLLDKNYSEELVKKYREFARSNHSISYVNLTSKINKKDKINLINITATIFNTKEWRNKEKEIFAFLIQGNLEDYEIDSEFPLSMNDLKNSFELFKYLNY</sequence>
<feature type="transmembrane region" description="Helical" evidence="1">
    <location>
        <begin position="81"/>
        <end position="101"/>
    </location>
</feature>
<feature type="transmembrane region" description="Helical" evidence="1">
    <location>
        <begin position="6"/>
        <end position="29"/>
    </location>
</feature>
<proteinExistence type="predicted"/>
<keyword evidence="1" id="KW-0472">Membrane</keyword>
<name>F9UKP1_9BACT</name>
<gene>
    <name evidence="2" type="ORF">MCSF7_02271</name>
</gene>
<keyword evidence="1" id="KW-1133">Transmembrane helix</keyword>
<evidence type="ECO:0000256" key="1">
    <source>
        <dbReference type="SAM" id="Phobius"/>
    </source>
</evidence>
<keyword evidence="3" id="KW-1185">Reference proteome</keyword>
<feature type="transmembrane region" description="Helical" evidence="1">
    <location>
        <begin position="113"/>
        <end position="133"/>
    </location>
</feature>
<dbReference type="STRING" id="1037410.MCSF7_02271"/>
<comment type="caution">
    <text evidence="2">The sequence shown here is derived from an EMBL/GenBank/DDBJ whole genome shotgun (WGS) entry which is preliminary data.</text>
</comment>
<evidence type="ECO:0000313" key="2">
    <source>
        <dbReference type="EMBL" id="EGV00246.1"/>
    </source>
</evidence>
<keyword evidence="1" id="KW-0812">Transmembrane</keyword>
<dbReference type="AlphaFoldDB" id="F9UKP1"/>